<evidence type="ECO:0000313" key="2">
    <source>
        <dbReference type="EMBL" id="EME46336.1"/>
    </source>
</evidence>
<feature type="region of interest" description="Disordered" evidence="1">
    <location>
        <begin position="116"/>
        <end position="141"/>
    </location>
</feature>
<dbReference type="AlphaFoldDB" id="N1PSA3"/>
<dbReference type="EMBL" id="KB446537">
    <property type="protein sequence ID" value="EME46336.1"/>
    <property type="molecule type" value="Genomic_DNA"/>
</dbReference>
<organism evidence="2 3">
    <name type="scientific">Dothistroma septosporum (strain NZE10 / CBS 128990)</name>
    <name type="common">Red band needle blight fungus</name>
    <name type="synonym">Mycosphaerella pini</name>
    <dbReference type="NCBI Taxonomy" id="675120"/>
    <lineage>
        <taxon>Eukaryota</taxon>
        <taxon>Fungi</taxon>
        <taxon>Dikarya</taxon>
        <taxon>Ascomycota</taxon>
        <taxon>Pezizomycotina</taxon>
        <taxon>Dothideomycetes</taxon>
        <taxon>Dothideomycetidae</taxon>
        <taxon>Mycosphaerellales</taxon>
        <taxon>Mycosphaerellaceae</taxon>
        <taxon>Dothistroma</taxon>
    </lineage>
</organism>
<gene>
    <name evidence="2" type="ORF">DOTSEDRAFT_78650</name>
</gene>
<sequence length="263" mass="27188">MRLFGEVGVLYYTALSSAQSASTSVLTDDGNLEQQPRPAVVTKTVHRTCPTTMVYLRSLGWIATNGTTRPSVFSLNSSTTSLLHSNPPDPCSTIEDSALQSTSSAWVSAFLPRSNPAASDAPATQLPGSVSGPPSATGLHSALPVDTSAASFAGTVIDTGGHAASEDVFSTMLATGVACDTRQYSTSSSQASSGAPASLHAMSLPTSATTAATRASESQVAQSESIATSIDDRFFCSIDSIGAFHDPPSQLRTRQLVQAPRSR</sequence>
<accession>N1PSA3</accession>
<proteinExistence type="predicted"/>
<name>N1PSA3_DOTSN</name>
<reference evidence="2 3" key="2">
    <citation type="journal article" date="2012" name="PLoS Pathog.">
        <title>Diverse lifestyles and strategies of plant pathogenesis encoded in the genomes of eighteen Dothideomycetes fungi.</title>
        <authorList>
            <person name="Ohm R.A."/>
            <person name="Feau N."/>
            <person name="Henrissat B."/>
            <person name="Schoch C.L."/>
            <person name="Horwitz B.A."/>
            <person name="Barry K.W."/>
            <person name="Condon B.J."/>
            <person name="Copeland A.C."/>
            <person name="Dhillon B."/>
            <person name="Glaser F."/>
            <person name="Hesse C.N."/>
            <person name="Kosti I."/>
            <person name="LaButti K."/>
            <person name="Lindquist E.A."/>
            <person name="Lucas S."/>
            <person name="Salamov A.A."/>
            <person name="Bradshaw R.E."/>
            <person name="Ciuffetti L."/>
            <person name="Hamelin R.C."/>
            <person name="Kema G.H.J."/>
            <person name="Lawrence C."/>
            <person name="Scott J.A."/>
            <person name="Spatafora J.W."/>
            <person name="Turgeon B.G."/>
            <person name="de Wit P.J.G.M."/>
            <person name="Zhong S."/>
            <person name="Goodwin S.B."/>
            <person name="Grigoriev I.V."/>
        </authorList>
    </citation>
    <scope>NUCLEOTIDE SEQUENCE [LARGE SCALE GENOMIC DNA]</scope>
    <source>
        <strain evidence="3">NZE10 / CBS 128990</strain>
    </source>
</reference>
<evidence type="ECO:0000256" key="1">
    <source>
        <dbReference type="SAM" id="MobiDB-lite"/>
    </source>
</evidence>
<dbReference type="HOGENOM" id="CLU_1057778_0_0_1"/>
<evidence type="ECO:0000313" key="3">
    <source>
        <dbReference type="Proteomes" id="UP000016933"/>
    </source>
</evidence>
<dbReference type="Proteomes" id="UP000016933">
    <property type="component" value="Unassembled WGS sequence"/>
</dbReference>
<protein>
    <submittedName>
        <fullName evidence="2">Uncharacterized protein</fullName>
    </submittedName>
</protein>
<reference evidence="3" key="1">
    <citation type="journal article" date="2012" name="PLoS Genet.">
        <title>The genomes of the fungal plant pathogens Cladosporium fulvum and Dothistroma septosporum reveal adaptation to different hosts and lifestyles but also signatures of common ancestry.</title>
        <authorList>
            <person name="de Wit P.J.G.M."/>
            <person name="van der Burgt A."/>
            <person name="Oekmen B."/>
            <person name="Stergiopoulos I."/>
            <person name="Abd-Elsalam K.A."/>
            <person name="Aerts A.L."/>
            <person name="Bahkali A.H."/>
            <person name="Beenen H.G."/>
            <person name="Chettri P."/>
            <person name="Cox M.P."/>
            <person name="Datema E."/>
            <person name="de Vries R.P."/>
            <person name="Dhillon B."/>
            <person name="Ganley A.R."/>
            <person name="Griffiths S.A."/>
            <person name="Guo Y."/>
            <person name="Hamelin R.C."/>
            <person name="Henrissat B."/>
            <person name="Kabir M.S."/>
            <person name="Jashni M.K."/>
            <person name="Kema G."/>
            <person name="Klaubauf S."/>
            <person name="Lapidus A."/>
            <person name="Levasseur A."/>
            <person name="Lindquist E."/>
            <person name="Mehrabi R."/>
            <person name="Ohm R.A."/>
            <person name="Owen T.J."/>
            <person name="Salamov A."/>
            <person name="Schwelm A."/>
            <person name="Schijlen E."/>
            <person name="Sun H."/>
            <person name="van den Burg H.A."/>
            <person name="van Ham R.C.H.J."/>
            <person name="Zhang S."/>
            <person name="Goodwin S.B."/>
            <person name="Grigoriev I.V."/>
            <person name="Collemare J."/>
            <person name="Bradshaw R.E."/>
        </authorList>
    </citation>
    <scope>NUCLEOTIDE SEQUENCE [LARGE SCALE GENOMIC DNA]</scope>
    <source>
        <strain evidence="3">NZE10 / CBS 128990</strain>
    </source>
</reference>
<keyword evidence="3" id="KW-1185">Reference proteome</keyword>